<protein>
    <submittedName>
        <fullName evidence="1">Uncharacterized protein</fullName>
    </submittedName>
</protein>
<dbReference type="AlphaFoldDB" id="A0A1F8ATJ3"/>
<sequence>MSEADEDILKETRAIVDPATILTEEEFNLSVEIGPKHGVYFKKIADPEQTVEVDQREWKESATASYEIPDKRDICPPPGHVGAEISIRHTNPDDNNQRMIEFYKELHDRQGIPDARQTG</sequence>
<name>A0A1F8ATJ3_9BACT</name>
<reference evidence="1 2" key="1">
    <citation type="journal article" date="2016" name="Nat. Commun.">
        <title>Thousands of microbial genomes shed light on interconnected biogeochemical processes in an aquifer system.</title>
        <authorList>
            <person name="Anantharaman K."/>
            <person name="Brown C.T."/>
            <person name="Hug L.A."/>
            <person name="Sharon I."/>
            <person name="Castelle C.J."/>
            <person name="Probst A.J."/>
            <person name="Thomas B.C."/>
            <person name="Singh A."/>
            <person name="Wilkins M.J."/>
            <person name="Karaoz U."/>
            <person name="Brodie E.L."/>
            <person name="Williams K.H."/>
            <person name="Hubbard S.S."/>
            <person name="Banfield J.F."/>
        </authorList>
    </citation>
    <scope>NUCLEOTIDE SEQUENCE [LARGE SCALE GENOMIC DNA]</scope>
</reference>
<evidence type="ECO:0000313" key="2">
    <source>
        <dbReference type="Proteomes" id="UP000178603"/>
    </source>
</evidence>
<comment type="caution">
    <text evidence="1">The sequence shown here is derived from an EMBL/GenBank/DDBJ whole genome shotgun (WGS) entry which is preliminary data.</text>
</comment>
<organism evidence="1 2">
    <name type="scientific">Candidatus Woesebacteria bacterium RIFCSPHIGHO2_12_FULL_41_24</name>
    <dbReference type="NCBI Taxonomy" id="1802510"/>
    <lineage>
        <taxon>Bacteria</taxon>
        <taxon>Candidatus Woeseibacteriota</taxon>
    </lineage>
</organism>
<dbReference type="Proteomes" id="UP000178603">
    <property type="component" value="Unassembled WGS sequence"/>
</dbReference>
<proteinExistence type="predicted"/>
<gene>
    <name evidence="1" type="ORF">A3E44_04040</name>
</gene>
<accession>A0A1F8ATJ3</accession>
<evidence type="ECO:0000313" key="1">
    <source>
        <dbReference type="EMBL" id="OGM55063.1"/>
    </source>
</evidence>
<dbReference type="EMBL" id="MGGW01000005">
    <property type="protein sequence ID" value="OGM55063.1"/>
    <property type="molecule type" value="Genomic_DNA"/>
</dbReference>